<reference evidence="3" key="1">
    <citation type="submission" date="2016-10" db="EMBL/GenBank/DDBJ databases">
        <authorList>
            <person name="Varghese N."/>
            <person name="Submissions S."/>
        </authorList>
    </citation>
    <scope>NUCLEOTIDE SEQUENCE [LARGE SCALE GENOMIC DNA]</scope>
    <source>
        <strain evidence="3">CGMCC 4.7038</strain>
    </source>
</reference>
<dbReference type="Gene3D" id="1.25.40.10">
    <property type="entry name" value="Tetratricopeptide repeat domain"/>
    <property type="match status" value="1"/>
</dbReference>
<proteinExistence type="predicted"/>
<keyword evidence="3" id="KW-1185">Reference proteome</keyword>
<accession>A0A1H7DVQ3</accession>
<gene>
    <name evidence="2" type="ORF">SAMN05443287_1194</name>
</gene>
<feature type="compositionally biased region" description="Acidic residues" evidence="1">
    <location>
        <begin position="402"/>
        <end position="412"/>
    </location>
</feature>
<organism evidence="2 3">
    <name type="scientific">Micromonospora phaseoli</name>
    <dbReference type="NCBI Taxonomy" id="1144548"/>
    <lineage>
        <taxon>Bacteria</taxon>
        <taxon>Bacillati</taxon>
        <taxon>Actinomycetota</taxon>
        <taxon>Actinomycetes</taxon>
        <taxon>Micromonosporales</taxon>
        <taxon>Micromonosporaceae</taxon>
        <taxon>Micromonospora</taxon>
    </lineage>
</organism>
<dbReference type="InterPro" id="IPR011990">
    <property type="entry name" value="TPR-like_helical_dom_sf"/>
</dbReference>
<evidence type="ECO:0000313" key="2">
    <source>
        <dbReference type="EMBL" id="SEK05628.1"/>
    </source>
</evidence>
<dbReference type="SUPFAM" id="SSF48452">
    <property type="entry name" value="TPR-like"/>
    <property type="match status" value="1"/>
</dbReference>
<feature type="compositionally biased region" description="Basic and acidic residues" evidence="1">
    <location>
        <begin position="60"/>
        <end position="109"/>
    </location>
</feature>
<feature type="non-terminal residue" evidence="2">
    <location>
        <position position="1"/>
    </location>
</feature>
<feature type="region of interest" description="Disordered" evidence="1">
    <location>
        <begin position="1"/>
        <end position="117"/>
    </location>
</feature>
<evidence type="ECO:0000256" key="1">
    <source>
        <dbReference type="SAM" id="MobiDB-lite"/>
    </source>
</evidence>
<sequence length="447" mass="47771">GDRREGGFRSGGDRREGGSRDGGGAGFRGGDRREGGFRSGGDRREGGFRDRSPQGAGGFGERRDGGFRRGPDGRDGERRDRGFRDDRGGERHSGRRDDRDGREQAEDQRTQAPELPDEIVATDLDKDVRAELLSLAKPIADTVARHLVATGQLIDEDSTEALAHALAARRLASRISAVREAVGLASYHAGEWQSAIAELRTYHRMSGAQSHLAVIADCERALGRPERAIDLFRGAEQEKLDPAVAIELLIVAAGARGDLGQRDAAVAMLQVPELTTDTAQPWTARLRYAYADALLAVGRRAEAREWFSRASEVDTDAETDAAERLLELDGVVIEGDDQDEVAEELAADPGAPGAVPARPDADVSGETVAALGEPIVESAEGDVDNDPVDAEPTVDAPTVDDLAGDDSGEDSAAESRATEDPSSEAVPSDGEERREDDGPQQPETQQR</sequence>
<feature type="compositionally biased region" description="Basic and acidic residues" evidence="1">
    <location>
        <begin position="29"/>
        <end position="52"/>
    </location>
</feature>
<protein>
    <recommendedName>
        <fullName evidence="4">Tetratricopeptide repeat-containing protein</fullName>
    </recommendedName>
</protein>
<dbReference type="AlphaFoldDB" id="A0A1H7DVQ3"/>
<evidence type="ECO:0000313" key="3">
    <source>
        <dbReference type="Proteomes" id="UP000198707"/>
    </source>
</evidence>
<dbReference type="Proteomes" id="UP000198707">
    <property type="component" value="Unassembled WGS sequence"/>
</dbReference>
<feature type="compositionally biased region" description="Acidic residues" evidence="1">
    <location>
        <begin position="379"/>
        <end position="389"/>
    </location>
</feature>
<name>A0A1H7DVQ3_9ACTN</name>
<dbReference type="STRING" id="1144548.SAMN05443287_1194"/>
<feature type="compositionally biased region" description="Basic and acidic residues" evidence="1">
    <location>
        <begin position="1"/>
        <end position="19"/>
    </location>
</feature>
<dbReference type="EMBL" id="FNYV01000019">
    <property type="protein sequence ID" value="SEK05628.1"/>
    <property type="molecule type" value="Genomic_DNA"/>
</dbReference>
<evidence type="ECO:0008006" key="4">
    <source>
        <dbReference type="Google" id="ProtNLM"/>
    </source>
</evidence>
<feature type="region of interest" description="Disordered" evidence="1">
    <location>
        <begin position="376"/>
        <end position="447"/>
    </location>
</feature>